<evidence type="ECO:0000256" key="2">
    <source>
        <dbReference type="ARBA" id="ARBA00022840"/>
    </source>
</evidence>
<proteinExistence type="predicted"/>
<reference evidence="6" key="1">
    <citation type="journal article" date="2019" name="Int. J. Syst. Evol. Microbiol.">
        <title>The Global Catalogue of Microorganisms (GCM) 10K type strain sequencing project: providing services to taxonomists for standard genome sequencing and annotation.</title>
        <authorList>
            <consortium name="The Broad Institute Genomics Platform"/>
            <consortium name="The Broad Institute Genome Sequencing Center for Infectious Disease"/>
            <person name="Wu L."/>
            <person name="Ma J."/>
        </authorList>
    </citation>
    <scope>NUCLEOTIDE SEQUENCE [LARGE SCALE GENOMIC DNA]</scope>
    <source>
        <strain evidence="6">CGMCC 4.7139</strain>
    </source>
</reference>
<dbReference type="Pfam" id="PF00196">
    <property type="entry name" value="GerE"/>
    <property type="match status" value="1"/>
</dbReference>
<accession>A0ABV9G1E6</accession>
<dbReference type="PANTHER" id="PTHR16305">
    <property type="entry name" value="TESTICULAR SOLUBLE ADENYLYL CYCLASE"/>
    <property type="match status" value="1"/>
</dbReference>
<dbReference type="InterPro" id="IPR011990">
    <property type="entry name" value="TPR-like_helical_dom_sf"/>
</dbReference>
<dbReference type="InterPro" id="IPR016032">
    <property type="entry name" value="Sig_transdc_resp-reg_C-effctor"/>
</dbReference>
<feature type="compositionally biased region" description="Basic and acidic residues" evidence="3">
    <location>
        <begin position="938"/>
        <end position="960"/>
    </location>
</feature>
<organism evidence="5 6">
    <name type="scientific">Streptomyces maoxianensis</name>
    <dbReference type="NCBI Taxonomy" id="1459942"/>
    <lineage>
        <taxon>Bacteria</taxon>
        <taxon>Bacillati</taxon>
        <taxon>Actinomycetota</taxon>
        <taxon>Actinomycetes</taxon>
        <taxon>Kitasatosporales</taxon>
        <taxon>Streptomycetaceae</taxon>
        <taxon>Streptomyces</taxon>
    </lineage>
</organism>
<dbReference type="Gene3D" id="1.25.40.10">
    <property type="entry name" value="Tetratricopeptide repeat domain"/>
    <property type="match status" value="1"/>
</dbReference>
<comment type="caution">
    <text evidence="5">The sequence shown here is derived from an EMBL/GenBank/DDBJ whole genome shotgun (WGS) entry which is preliminary data.</text>
</comment>
<name>A0ABV9G1E6_9ACTN</name>
<dbReference type="PRINTS" id="PR00038">
    <property type="entry name" value="HTHLUXR"/>
</dbReference>
<dbReference type="SUPFAM" id="SSF48452">
    <property type="entry name" value="TPR-like"/>
    <property type="match status" value="2"/>
</dbReference>
<dbReference type="PANTHER" id="PTHR16305:SF28">
    <property type="entry name" value="GUANYLATE CYCLASE DOMAIN-CONTAINING PROTEIN"/>
    <property type="match status" value="1"/>
</dbReference>
<evidence type="ECO:0000313" key="6">
    <source>
        <dbReference type="Proteomes" id="UP001595993"/>
    </source>
</evidence>
<evidence type="ECO:0000256" key="1">
    <source>
        <dbReference type="ARBA" id="ARBA00022741"/>
    </source>
</evidence>
<dbReference type="InterPro" id="IPR003593">
    <property type="entry name" value="AAA+_ATPase"/>
</dbReference>
<dbReference type="PROSITE" id="PS00622">
    <property type="entry name" value="HTH_LUXR_1"/>
    <property type="match status" value="1"/>
</dbReference>
<sequence>MSSDVVFHWPITAREAELHAVERALDRGNGALLVGDPGVGKSLLLATALERAADEGKTVLSVGGASWSSGTRARGFGSLAECLESIEPSTLDGTASDRPLVGIDDAHLVDSASGDRLHRLVAAGRLAVLATSRQDAPTPAGIDKLWVERLIDHVEVAPFDRTAMGNVLRARLGGHTDTATLERLWAATHGNALMLRELVEHALEDESLRCVDGTWLWQGLTERPGKRLSNVISLGLRDLSHEEHELVNMLAVAEPLEADIAVASGLAHAAESLDLRGIVKVERNGSRVDLRLAVPLSRVVVASRMSDLTAQRLRRQVADALERTGARREEDMLRIVSLRIEAGLVPERQQLLVAARTAMRMRDCVLAERLCLLTLRDIPPGADTAMGGPAPDPDSADYGADLCRVVTRVDKGAGHATDCVRAALLLGQVLVAKGCHQEAETVLATALESGVEVPHPEYIAAVHTRVINMAWRLGRVPDAGTVLDRAVTAIGPAHAGMLHGTRVKIAVLSDRLQEAVDIGEAVLRSGTAGLSVTQALVPAVAYARTELGDTTGALELLNSYRDVSFDWDSDSLVLVNAVAARCSYLSGNLKGAADTLDALPRYDASDRWPVLLETIIARSQLLRLLGQPERAVALLRQAIALETGYEWPTTRAWPLAQLAGALAELGQHPEALRTLVEARSVQRMAVSHPIAEDEIAHDRALVLAHTGDRSGAAAQAVELGERAAAAGRPVTAVTALHLAARVKDGAAFRIRKQAQLLAAKSTGGVVRVMADHIQALAEADGNALTRVSAQFRDMGALPMAAEAAAQAARAYRASSQRRKSREAWATCQDLLRDCGCSLPPWLARENRQESDVAPLTPREREVAALASTGLSNRDIAEQLVVSVRTVENHLHRIYHKLGITARNDLKRGLEQATAQPEEASRMAPVQLIRSAEPEPVTEDGREGDLLSDECGIRFADRPAS</sequence>
<dbReference type="RefSeq" id="WP_381193388.1">
    <property type="nucleotide sequence ID" value="NZ_JBHSFE010000008.1"/>
</dbReference>
<dbReference type="InterPro" id="IPR027417">
    <property type="entry name" value="P-loop_NTPase"/>
</dbReference>
<dbReference type="InterPro" id="IPR000792">
    <property type="entry name" value="Tscrpt_reg_LuxR_C"/>
</dbReference>
<keyword evidence="1" id="KW-0547">Nucleotide-binding</keyword>
<keyword evidence="2" id="KW-0067">ATP-binding</keyword>
<dbReference type="EMBL" id="JBHSFE010000008">
    <property type="protein sequence ID" value="MFC4608148.1"/>
    <property type="molecule type" value="Genomic_DNA"/>
</dbReference>
<dbReference type="SUPFAM" id="SSF52540">
    <property type="entry name" value="P-loop containing nucleoside triphosphate hydrolases"/>
    <property type="match status" value="1"/>
</dbReference>
<dbReference type="Gene3D" id="3.40.50.300">
    <property type="entry name" value="P-loop containing nucleotide triphosphate hydrolases"/>
    <property type="match status" value="1"/>
</dbReference>
<dbReference type="CDD" id="cd06170">
    <property type="entry name" value="LuxR_C_like"/>
    <property type="match status" value="1"/>
</dbReference>
<evidence type="ECO:0000256" key="3">
    <source>
        <dbReference type="SAM" id="MobiDB-lite"/>
    </source>
</evidence>
<evidence type="ECO:0000313" key="5">
    <source>
        <dbReference type="EMBL" id="MFC4608148.1"/>
    </source>
</evidence>
<dbReference type="Gene3D" id="1.10.10.10">
    <property type="entry name" value="Winged helix-like DNA-binding domain superfamily/Winged helix DNA-binding domain"/>
    <property type="match status" value="1"/>
</dbReference>
<dbReference type="InterPro" id="IPR036388">
    <property type="entry name" value="WH-like_DNA-bd_sf"/>
</dbReference>
<protein>
    <submittedName>
        <fullName evidence="5">LuxR C-terminal-related transcriptional regulator</fullName>
    </submittedName>
</protein>
<dbReference type="PROSITE" id="PS50043">
    <property type="entry name" value="HTH_LUXR_2"/>
    <property type="match status" value="1"/>
</dbReference>
<feature type="region of interest" description="Disordered" evidence="3">
    <location>
        <begin position="909"/>
        <end position="960"/>
    </location>
</feature>
<dbReference type="SMART" id="SM00421">
    <property type="entry name" value="HTH_LUXR"/>
    <property type="match status" value="1"/>
</dbReference>
<feature type="domain" description="HTH luxR-type" evidence="4">
    <location>
        <begin position="848"/>
        <end position="913"/>
    </location>
</feature>
<evidence type="ECO:0000259" key="4">
    <source>
        <dbReference type="PROSITE" id="PS50043"/>
    </source>
</evidence>
<dbReference type="Proteomes" id="UP001595993">
    <property type="component" value="Unassembled WGS sequence"/>
</dbReference>
<keyword evidence="6" id="KW-1185">Reference proteome</keyword>
<dbReference type="SUPFAM" id="SSF46894">
    <property type="entry name" value="C-terminal effector domain of the bipartite response regulators"/>
    <property type="match status" value="1"/>
</dbReference>
<dbReference type="SMART" id="SM00382">
    <property type="entry name" value="AAA"/>
    <property type="match status" value="1"/>
</dbReference>
<gene>
    <name evidence="5" type="ORF">ACFO9E_09990</name>
</gene>